<dbReference type="GO" id="GO:0006897">
    <property type="term" value="P:endocytosis"/>
    <property type="evidence" value="ECO:0007669"/>
    <property type="project" value="TreeGrafter"/>
</dbReference>
<accession>A0A0C2XLB1</accession>
<feature type="coiled-coil region" evidence="1">
    <location>
        <begin position="108"/>
        <end position="166"/>
    </location>
</feature>
<feature type="compositionally biased region" description="Gly residues" evidence="2">
    <location>
        <begin position="1033"/>
        <end position="1042"/>
    </location>
</feature>
<evidence type="ECO:0008006" key="5">
    <source>
        <dbReference type="Google" id="ProtNLM"/>
    </source>
</evidence>
<feature type="compositionally biased region" description="Polar residues" evidence="2">
    <location>
        <begin position="370"/>
        <end position="381"/>
    </location>
</feature>
<feature type="compositionally biased region" description="Low complexity" evidence="2">
    <location>
        <begin position="1012"/>
        <end position="1032"/>
    </location>
</feature>
<evidence type="ECO:0000256" key="2">
    <source>
        <dbReference type="SAM" id="MobiDB-lite"/>
    </source>
</evidence>
<proteinExistence type="predicted"/>
<organism evidence="3 4">
    <name type="scientific">Hebeloma cylindrosporum</name>
    <dbReference type="NCBI Taxonomy" id="76867"/>
    <lineage>
        <taxon>Eukaryota</taxon>
        <taxon>Fungi</taxon>
        <taxon>Dikarya</taxon>
        <taxon>Basidiomycota</taxon>
        <taxon>Agaricomycotina</taxon>
        <taxon>Agaricomycetes</taxon>
        <taxon>Agaricomycetidae</taxon>
        <taxon>Agaricales</taxon>
        <taxon>Agaricineae</taxon>
        <taxon>Hymenogastraceae</taxon>
        <taxon>Hebeloma</taxon>
    </lineage>
</organism>
<feature type="compositionally biased region" description="Polar residues" evidence="2">
    <location>
        <begin position="700"/>
        <end position="715"/>
    </location>
</feature>
<dbReference type="GO" id="GO:0008289">
    <property type="term" value="F:lipid binding"/>
    <property type="evidence" value="ECO:0007669"/>
    <property type="project" value="TreeGrafter"/>
</dbReference>
<gene>
    <name evidence="3" type="ORF">M413DRAFT_447754</name>
</gene>
<reference evidence="4" key="2">
    <citation type="submission" date="2015-01" db="EMBL/GenBank/DDBJ databases">
        <title>Evolutionary Origins and Diversification of the Mycorrhizal Mutualists.</title>
        <authorList>
            <consortium name="DOE Joint Genome Institute"/>
            <consortium name="Mycorrhizal Genomics Consortium"/>
            <person name="Kohler A."/>
            <person name="Kuo A."/>
            <person name="Nagy L.G."/>
            <person name="Floudas D."/>
            <person name="Copeland A."/>
            <person name="Barry K.W."/>
            <person name="Cichocki N."/>
            <person name="Veneault-Fourrey C."/>
            <person name="LaButti K."/>
            <person name="Lindquist E.A."/>
            <person name="Lipzen A."/>
            <person name="Lundell T."/>
            <person name="Morin E."/>
            <person name="Murat C."/>
            <person name="Riley R."/>
            <person name="Ohm R."/>
            <person name="Sun H."/>
            <person name="Tunlid A."/>
            <person name="Henrissat B."/>
            <person name="Grigoriev I.V."/>
            <person name="Hibbett D.S."/>
            <person name="Martin F."/>
        </authorList>
    </citation>
    <scope>NUCLEOTIDE SEQUENCE [LARGE SCALE GENOMIC DNA]</scope>
    <source>
        <strain evidence="4">h7</strain>
    </source>
</reference>
<feature type="compositionally biased region" description="Polar residues" evidence="2">
    <location>
        <begin position="532"/>
        <end position="544"/>
    </location>
</feature>
<evidence type="ECO:0000256" key="1">
    <source>
        <dbReference type="SAM" id="Coils"/>
    </source>
</evidence>
<evidence type="ECO:0000313" key="4">
    <source>
        <dbReference type="Proteomes" id="UP000053424"/>
    </source>
</evidence>
<evidence type="ECO:0000313" key="3">
    <source>
        <dbReference type="EMBL" id="KIM38523.1"/>
    </source>
</evidence>
<dbReference type="Pfam" id="PF13805">
    <property type="entry name" value="Pil1"/>
    <property type="match status" value="1"/>
</dbReference>
<dbReference type="EMBL" id="KN831790">
    <property type="protein sequence ID" value="KIM38523.1"/>
    <property type="molecule type" value="Genomic_DNA"/>
</dbReference>
<dbReference type="GO" id="GO:0005886">
    <property type="term" value="C:plasma membrane"/>
    <property type="evidence" value="ECO:0007669"/>
    <property type="project" value="TreeGrafter"/>
</dbReference>
<dbReference type="HOGENOM" id="CLU_012875_0_0_1"/>
<dbReference type="Proteomes" id="UP000053424">
    <property type="component" value="Unassembled WGS sequence"/>
</dbReference>
<dbReference type="Gene3D" id="1.20.1270.60">
    <property type="entry name" value="Arfaptin homology (AH) domain/BAR domain"/>
    <property type="match status" value="1"/>
</dbReference>
<reference evidence="3 4" key="1">
    <citation type="submission" date="2014-04" db="EMBL/GenBank/DDBJ databases">
        <authorList>
            <consortium name="DOE Joint Genome Institute"/>
            <person name="Kuo A."/>
            <person name="Gay G."/>
            <person name="Dore J."/>
            <person name="Kohler A."/>
            <person name="Nagy L.G."/>
            <person name="Floudas D."/>
            <person name="Copeland A."/>
            <person name="Barry K.W."/>
            <person name="Cichocki N."/>
            <person name="Veneault-Fourrey C."/>
            <person name="LaButti K."/>
            <person name="Lindquist E.A."/>
            <person name="Lipzen A."/>
            <person name="Lundell T."/>
            <person name="Morin E."/>
            <person name="Murat C."/>
            <person name="Sun H."/>
            <person name="Tunlid A."/>
            <person name="Henrissat B."/>
            <person name="Grigoriev I.V."/>
            <person name="Hibbett D.S."/>
            <person name="Martin F."/>
            <person name="Nordberg H.P."/>
            <person name="Cantor M.N."/>
            <person name="Hua S.X."/>
        </authorList>
    </citation>
    <scope>NUCLEOTIDE SEQUENCE [LARGE SCALE GENOMIC DNA]</scope>
    <source>
        <strain evidence="4">h7</strain>
    </source>
</reference>
<dbReference type="GO" id="GO:0070941">
    <property type="term" value="P:eisosome assembly"/>
    <property type="evidence" value="ECO:0007669"/>
    <property type="project" value="TreeGrafter"/>
</dbReference>
<sequence>MFKTAATKIAHNSTLPALGGNQDLRPLQDLITAEKAVLISLQKLSVDYSKAAEALRTWGLNEGDDLGDILSASTTLLNQFSAALSQYAAHGHVMRDQLKAIRTREEGLDDLKRRRRTLVRKAEDAEKKLSRMNPENKNLNMQPDLLNRLRDEIRSMDSDIMSEEAALGDFKRTATRMWMGLKFGGLSECCDKGTILAEFGKMIVSEIPEDITQPGLPRSLYYGHSKTEGFVSEASQRINEVTLSGVPTVGFRDRRQYDQVPQQNLQQTGYHLQVEGQGMGAGPWTPTDNKPQPLPPPMEDEYMSNPQRPYGTLDVPGSPATSFGGSFANYQSHGAGSGYDSRTMPLPSQSPPTLNSIDQQKSVDDFGMSTRSGFVDNSDTSGGRFATFPVKTRPPGMTGGYSLQDPPSLNARDDQDKSFSASIAEALGSSNQETSQATQHGQPEMVSPGWGRVNDNPPPPHIAEPTRQEIEDSPSQDWPGPTSPPPGARETQPPVAFASSTPAASLPPPPPGAAAPDLSDPWANAPREGSMQAPSHTRSISQISHGDDALLAYMTAAHEESNTTDEEADVPKSGVDAAAGGLKPMSYEEQQRVSRHVRFGQIEDVAEERGNRRSLEKGAADSQRLSPIETIRNSNEGEKGLAPVSPHKVNGGEVSPVGDSGPRKQHRVSPPAYKPEEDDEIAVNAAAAREVSRELEALNVNVSNPPGVNQQSQAEPSGERGRPPTASRGYTADSAGEPSPLAPPFAPFAKRTVSPHPYADLNKNPPYGSQPPYSPPGSYGQPYQNSSSPYGSPANNITPAQAYAQSYQSSTSYSQPQTPETHGPSSTLPPRFQALNQSMESQVPPRFQASGSPMSNQLPPRFQASGASQIPPAINLPEQQKGIITPLEYPRPLGASPAYTRSNTSLNTASSPVVPPGAAAPSGARTISAAAFKRPRNASTDLPPDPFAKKSLPSSPYPPPASSSSSSGLFAPGLTAAPHGEQQQGEEDDYDYISAYVNNSNPNSPLRASFDGVGSSAGQGQSQSQSQSPAGRLAGGGSGYGDGRFATNLENGNGMLR</sequence>
<protein>
    <recommendedName>
        <fullName evidence="5">Eisosome component PIL1-domain-containing protein</fullName>
    </recommendedName>
</protein>
<feature type="compositionally biased region" description="Low complexity" evidence="2">
    <location>
        <begin position="909"/>
        <end position="924"/>
    </location>
</feature>
<dbReference type="InterPro" id="IPR028245">
    <property type="entry name" value="PIL1/LSP1"/>
</dbReference>
<feature type="compositionally biased region" description="Polar residues" evidence="2">
    <location>
        <begin position="785"/>
        <end position="797"/>
    </location>
</feature>
<feature type="compositionally biased region" description="Basic and acidic residues" evidence="2">
    <location>
        <begin position="607"/>
        <end position="619"/>
    </location>
</feature>
<feature type="compositionally biased region" description="Polar residues" evidence="2">
    <location>
        <begin position="823"/>
        <end position="841"/>
    </location>
</feature>
<dbReference type="AlphaFoldDB" id="A0A0C2XLB1"/>
<dbReference type="STRING" id="686832.A0A0C2XLB1"/>
<dbReference type="PANTHER" id="PTHR31962:SF6">
    <property type="entry name" value="EISOSOME COMPONENT PIL1-DOMAIN-CONTAINING PROTEIN"/>
    <property type="match status" value="1"/>
</dbReference>
<dbReference type="OrthoDB" id="5599269at2759"/>
<feature type="compositionally biased region" description="Polar residues" evidence="2">
    <location>
        <begin position="849"/>
        <end position="858"/>
    </location>
</feature>
<dbReference type="InterPro" id="IPR027267">
    <property type="entry name" value="AH/BAR_dom_sf"/>
</dbReference>
<feature type="compositionally biased region" description="Polar residues" evidence="2">
    <location>
        <begin position="428"/>
        <end position="441"/>
    </location>
</feature>
<keyword evidence="4" id="KW-1185">Reference proteome</keyword>
<dbReference type="PANTHER" id="PTHR31962">
    <property type="entry name" value="SPHINGOLIPID LONG CHAIN BASE-RESPONSIVE PROTEIN PIL1"/>
    <property type="match status" value="1"/>
</dbReference>
<feature type="compositionally biased region" description="Polar residues" evidence="2">
    <location>
        <begin position="899"/>
        <end position="908"/>
    </location>
</feature>
<keyword evidence="1" id="KW-0175">Coiled coil</keyword>
<feature type="compositionally biased region" description="Low complexity" evidence="2">
    <location>
        <begin position="798"/>
        <end position="819"/>
    </location>
</feature>
<dbReference type="GO" id="GO:0036286">
    <property type="term" value="C:eisosome filament"/>
    <property type="evidence" value="ECO:0007669"/>
    <property type="project" value="TreeGrafter"/>
</dbReference>
<name>A0A0C2XLB1_HEBCY</name>
<feature type="compositionally biased region" description="Polar residues" evidence="2">
    <location>
        <begin position="996"/>
        <end position="1006"/>
    </location>
</feature>
<feature type="region of interest" description="Disordered" evidence="2">
    <location>
        <begin position="370"/>
        <end position="1057"/>
    </location>
</feature>
<feature type="region of interest" description="Disordered" evidence="2">
    <location>
        <begin position="334"/>
        <end position="357"/>
    </location>
</feature>